<gene>
    <name evidence="1" type="ORF">EZS28_019367</name>
</gene>
<evidence type="ECO:0000313" key="2">
    <source>
        <dbReference type="Proteomes" id="UP000324800"/>
    </source>
</evidence>
<dbReference type="EMBL" id="SNRW01005419">
    <property type="protein sequence ID" value="KAA6385107.1"/>
    <property type="molecule type" value="Genomic_DNA"/>
</dbReference>
<dbReference type="GO" id="GO:0019901">
    <property type="term" value="F:protein kinase binding"/>
    <property type="evidence" value="ECO:0007669"/>
    <property type="project" value="InterPro"/>
</dbReference>
<dbReference type="Gene3D" id="1.10.472.10">
    <property type="entry name" value="Cyclin-like"/>
    <property type="match status" value="1"/>
</dbReference>
<dbReference type="Pfam" id="PF08613">
    <property type="entry name" value="Cyclin"/>
    <property type="match status" value="1"/>
</dbReference>
<organism evidence="1 2">
    <name type="scientific">Streblomastix strix</name>
    <dbReference type="NCBI Taxonomy" id="222440"/>
    <lineage>
        <taxon>Eukaryota</taxon>
        <taxon>Metamonada</taxon>
        <taxon>Preaxostyla</taxon>
        <taxon>Oxymonadida</taxon>
        <taxon>Streblomastigidae</taxon>
        <taxon>Streblomastix</taxon>
    </lineage>
</organism>
<comment type="caution">
    <text evidence="1">The sequence shown here is derived from an EMBL/GenBank/DDBJ whole genome shotgun (WGS) entry which is preliminary data.</text>
</comment>
<dbReference type="Proteomes" id="UP000324800">
    <property type="component" value="Unassembled WGS sequence"/>
</dbReference>
<name>A0A5J4VR00_9EUKA</name>
<sequence>MLAVPGAIDIVSIESIALFLDILHQKVDLLVEEVIIATVLLQRLFQKQDQKGMHILSAKNIGMLLIVSFILAMKISRDIVHKNSYFANLFNISIVDLNISECGYLRLIDHQIWVEF</sequence>
<dbReference type="InterPro" id="IPR013922">
    <property type="entry name" value="Cyclin_PHO80-like"/>
</dbReference>
<dbReference type="AlphaFoldDB" id="A0A5J4VR00"/>
<evidence type="ECO:0000313" key="1">
    <source>
        <dbReference type="EMBL" id="KAA6385107.1"/>
    </source>
</evidence>
<reference evidence="1 2" key="1">
    <citation type="submission" date="2019-03" db="EMBL/GenBank/DDBJ databases">
        <title>Single cell metagenomics reveals metabolic interactions within the superorganism composed of flagellate Streblomastix strix and complex community of Bacteroidetes bacteria on its surface.</title>
        <authorList>
            <person name="Treitli S.C."/>
            <person name="Kolisko M."/>
            <person name="Husnik F."/>
            <person name="Keeling P."/>
            <person name="Hampl V."/>
        </authorList>
    </citation>
    <scope>NUCLEOTIDE SEQUENCE [LARGE SCALE GENOMIC DNA]</scope>
    <source>
        <strain evidence="1">ST1C</strain>
    </source>
</reference>
<accession>A0A5J4VR00</accession>
<evidence type="ECO:0008006" key="3">
    <source>
        <dbReference type="Google" id="ProtNLM"/>
    </source>
</evidence>
<proteinExistence type="predicted"/>
<protein>
    <recommendedName>
        <fullName evidence="3">Cyclin N-terminal domain-containing protein</fullName>
    </recommendedName>
</protein>